<dbReference type="Gene3D" id="2.60.210.10">
    <property type="entry name" value="Apoptosis, Tumor Necrosis Factor Receptor Associated Protein 2, Chain A"/>
    <property type="match status" value="2"/>
</dbReference>
<reference evidence="2" key="1">
    <citation type="journal article" date="2022" name="Plant J.">
        <title>Strategies of tolerance reflected in two North American maple genomes.</title>
        <authorList>
            <person name="McEvoy S.L."/>
            <person name="Sezen U.U."/>
            <person name="Trouern-Trend A."/>
            <person name="McMahon S.M."/>
            <person name="Schaberg P.G."/>
            <person name="Yang J."/>
            <person name="Wegrzyn J.L."/>
            <person name="Swenson N.G."/>
        </authorList>
    </citation>
    <scope>NUCLEOTIDE SEQUENCE</scope>
    <source>
        <strain evidence="2">91603</strain>
    </source>
</reference>
<dbReference type="SMART" id="SM00061">
    <property type="entry name" value="MATH"/>
    <property type="match status" value="1"/>
</dbReference>
<dbReference type="PANTHER" id="PTHR46162:SF9">
    <property type="entry name" value="MATH DOMAIN-CONTAINING PROTEIN"/>
    <property type="match status" value="1"/>
</dbReference>
<feature type="domain" description="MATH" evidence="1">
    <location>
        <begin position="130"/>
        <end position="255"/>
    </location>
</feature>
<comment type="caution">
    <text evidence="2">The sequence shown here is derived from an EMBL/GenBank/DDBJ whole genome shotgun (WGS) entry which is preliminary data.</text>
</comment>
<evidence type="ECO:0000259" key="1">
    <source>
        <dbReference type="PROSITE" id="PS50144"/>
    </source>
</evidence>
<gene>
    <name evidence="2" type="ORF">LWI28_025116</name>
</gene>
<name>A0AAD5IGC8_ACENE</name>
<dbReference type="InterPro" id="IPR008974">
    <property type="entry name" value="TRAF-like"/>
</dbReference>
<dbReference type="InterPro" id="IPR002083">
    <property type="entry name" value="MATH/TRAF_dom"/>
</dbReference>
<dbReference type="Proteomes" id="UP001064489">
    <property type="component" value="Chromosome 2"/>
</dbReference>
<evidence type="ECO:0000313" key="2">
    <source>
        <dbReference type="EMBL" id="KAI9162225.1"/>
    </source>
</evidence>
<dbReference type="PROSITE" id="PS50144">
    <property type="entry name" value="MATH"/>
    <property type="match status" value="1"/>
</dbReference>
<evidence type="ECO:0000313" key="3">
    <source>
        <dbReference type="Proteomes" id="UP001064489"/>
    </source>
</evidence>
<proteinExistence type="predicted"/>
<reference evidence="2" key="2">
    <citation type="submission" date="2023-02" db="EMBL/GenBank/DDBJ databases">
        <authorList>
            <person name="Swenson N.G."/>
            <person name="Wegrzyn J.L."/>
            <person name="Mcevoy S.L."/>
        </authorList>
    </citation>
    <scope>NUCLEOTIDE SEQUENCE</scope>
    <source>
        <strain evidence="2">91603</strain>
        <tissue evidence="2">Leaf</tissue>
    </source>
</reference>
<dbReference type="CDD" id="cd00121">
    <property type="entry name" value="MATH"/>
    <property type="match status" value="1"/>
</dbReference>
<protein>
    <recommendedName>
        <fullName evidence="1">MATH domain-containing protein</fullName>
    </recommendedName>
</protein>
<dbReference type="Pfam" id="PF22486">
    <property type="entry name" value="MATH_2"/>
    <property type="match status" value="1"/>
</dbReference>
<sequence length="265" mass="29600">MNVSEGRKGKRKTSEVTDPAEVYQGDEPIVRGEVEIDHLEDPDGDLVTWEMCSGKRKVISHSFESAHGWETRYHAMNTISGIAKFIDLKTFSDPVNGYLLDDNCVFGVEVFVVKNTFKEGCLSMIHDPAKCDHTWKVTNFSTLVNDKYVSESFGCYRWYILLYPNGNSDGKGNSISLFLGLSLLSIAPGTKLLAKVIMRVKNQMNGKHIEYKDCNLYGPRDSSGLGRTRFISLAKLKDPEQGFLVDDTLIIEAEVTLLGMVLAKS</sequence>
<dbReference type="SUPFAM" id="SSF49599">
    <property type="entry name" value="TRAF domain-like"/>
    <property type="match status" value="2"/>
</dbReference>
<organism evidence="2 3">
    <name type="scientific">Acer negundo</name>
    <name type="common">Box elder</name>
    <dbReference type="NCBI Taxonomy" id="4023"/>
    <lineage>
        <taxon>Eukaryota</taxon>
        <taxon>Viridiplantae</taxon>
        <taxon>Streptophyta</taxon>
        <taxon>Embryophyta</taxon>
        <taxon>Tracheophyta</taxon>
        <taxon>Spermatophyta</taxon>
        <taxon>Magnoliopsida</taxon>
        <taxon>eudicotyledons</taxon>
        <taxon>Gunneridae</taxon>
        <taxon>Pentapetalae</taxon>
        <taxon>rosids</taxon>
        <taxon>malvids</taxon>
        <taxon>Sapindales</taxon>
        <taxon>Sapindaceae</taxon>
        <taxon>Hippocastanoideae</taxon>
        <taxon>Acereae</taxon>
        <taxon>Acer</taxon>
    </lineage>
</organism>
<accession>A0AAD5IGC8</accession>
<keyword evidence="3" id="KW-1185">Reference proteome</keyword>
<dbReference type="PANTHER" id="PTHR46162">
    <property type="entry name" value="TRAF-LIKE FAMILY PROTEIN"/>
    <property type="match status" value="1"/>
</dbReference>
<dbReference type="EMBL" id="JAJSOW010000106">
    <property type="protein sequence ID" value="KAI9162225.1"/>
    <property type="molecule type" value="Genomic_DNA"/>
</dbReference>
<dbReference type="AlphaFoldDB" id="A0AAD5IGC8"/>